<dbReference type="PRINTS" id="PR01438">
    <property type="entry name" value="UNVRSLSTRESS"/>
</dbReference>
<evidence type="ECO:0000313" key="3">
    <source>
        <dbReference type="EMBL" id="QGG41021.1"/>
    </source>
</evidence>
<feature type="domain" description="UspA" evidence="2">
    <location>
        <begin position="17"/>
        <end position="146"/>
    </location>
</feature>
<reference evidence="3 4" key="1">
    <citation type="submission" date="2019-11" db="EMBL/GenBank/DDBJ databases">
        <authorList>
            <person name="Li J."/>
        </authorList>
    </citation>
    <scope>NUCLEOTIDE SEQUENCE [LARGE SCALE GENOMIC DNA]</scope>
    <source>
        <strain evidence="3 4">MF47</strain>
    </source>
</reference>
<comment type="similarity">
    <text evidence="1">Belongs to the universal stress protein A family.</text>
</comment>
<dbReference type="SUPFAM" id="SSF52402">
    <property type="entry name" value="Adenine nucleotide alpha hydrolases-like"/>
    <property type="match status" value="2"/>
</dbReference>
<dbReference type="AlphaFoldDB" id="A0A5Q2MH17"/>
<evidence type="ECO:0000259" key="2">
    <source>
        <dbReference type="Pfam" id="PF00582"/>
    </source>
</evidence>
<dbReference type="CDD" id="cd00293">
    <property type="entry name" value="USP-like"/>
    <property type="match status" value="1"/>
</dbReference>
<gene>
    <name evidence="3" type="ORF">GEV26_06395</name>
</gene>
<evidence type="ECO:0000256" key="1">
    <source>
        <dbReference type="ARBA" id="ARBA00008791"/>
    </source>
</evidence>
<dbReference type="PANTHER" id="PTHR46268:SF6">
    <property type="entry name" value="UNIVERSAL STRESS PROTEIN UP12"/>
    <property type="match status" value="1"/>
</dbReference>
<dbReference type="Pfam" id="PF00582">
    <property type="entry name" value="Usp"/>
    <property type="match status" value="2"/>
</dbReference>
<sequence>MTDDATTPAESTGTTSRVVVGVKRHQPYALTFAIAEANRRHEAMRVVHAIWMPSERRTDEKGERLRTNGKAVLETGRRFIEQAPAAPSVEYALRTESPASALMDESRSASCLVVGTDDVPWFERLIGGEVARWLVRNAECPVFVVPENVVAPSPSWSDVVVAVDLDTVSVGLLRAAFEEAELRHARVRVLHAVAPRLAKTQADHAHAVVDGLVARAKLEHPAVRVVTNVVADEADDACLRASEHAGLLVLGRPRPVEQGSLIARPVAGRVLRAARCPVLVTRDQPAG</sequence>
<protein>
    <recommendedName>
        <fullName evidence="2">UspA domain-containing protein</fullName>
    </recommendedName>
</protein>
<proteinExistence type="inferred from homology"/>
<dbReference type="RefSeq" id="WP_153652290.1">
    <property type="nucleotide sequence ID" value="NZ_CP045737.1"/>
</dbReference>
<name>A0A5Q2MH17_9ACTN</name>
<accession>A0A5Q2MH17</accession>
<dbReference type="Proteomes" id="UP000392064">
    <property type="component" value="Chromosome"/>
</dbReference>
<dbReference type="PANTHER" id="PTHR46268">
    <property type="entry name" value="STRESS RESPONSE PROTEIN NHAX"/>
    <property type="match status" value="1"/>
</dbReference>
<dbReference type="InterPro" id="IPR006015">
    <property type="entry name" value="Universal_stress_UspA"/>
</dbReference>
<dbReference type="Gene3D" id="3.40.50.620">
    <property type="entry name" value="HUPs"/>
    <property type="match status" value="2"/>
</dbReference>
<keyword evidence="4" id="KW-1185">Reference proteome</keyword>
<evidence type="ECO:0000313" key="4">
    <source>
        <dbReference type="Proteomes" id="UP000392064"/>
    </source>
</evidence>
<organism evidence="3 4">
    <name type="scientific">Aeromicrobium yanjiei</name>
    <dbReference type="NCBI Taxonomy" id="2662028"/>
    <lineage>
        <taxon>Bacteria</taxon>
        <taxon>Bacillati</taxon>
        <taxon>Actinomycetota</taxon>
        <taxon>Actinomycetes</taxon>
        <taxon>Propionibacteriales</taxon>
        <taxon>Nocardioidaceae</taxon>
        <taxon>Aeromicrobium</taxon>
    </lineage>
</organism>
<dbReference type="KEGG" id="aef:GEV26_06395"/>
<dbReference type="EMBL" id="CP045737">
    <property type="protein sequence ID" value="QGG41021.1"/>
    <property type="molecule type" value="Genomic_DNA"/>
</dbReference>
<feature type="domain" description="UspA" evidence="2">
    <location>
        <begin position="159"/>
        <end position="282"/>
    </location>
</feature>
<dbReference type="InterPro" id="IPR014729">
    <property type="entry name" value="Rossmann-like_a/b/a_fold"/>
</dbReference>
<dbReference type="InterPro" id="IPR006016">
    <property type="entry name" value="UspA"/>
</dbReference>